<comment type="subcellular location">
    <subcellularLocation>
        <location evidence="1">Cytoplasm</location>
    </subcellularLocation>
</comment>
<evidence type="ECO:0000256" key="4">
    <source>
        <dbReference type="ARBA" id="ARBA00022679"/>
    </source>
</evidence>
<dbReference type="NCBIfam" id="NF001237">
    <property type="entry name" value="PRK00207.1"/>
    <property type="match status" value="1"/>
</dbReference>
<name>A0A1X7AMC9_9GAMM</name>
<dbReference type="InterPro" id="IPR017463">
    <property type="entry name" value="Sulphur_relay_TusD/DsrE"/>
</dbReference>
<evidence type="ECO:0000256" key="3">
    <source>
        <dbReference type="ARBA" id="ARBA00022490"/>
    </source>
</evidence>
<sequence>MKYTLIIHGSPAASPSSQTALRFARTALRQGHELVRIFFLGDGVYTASRIAVAPQGEQDLYQEWRNLGVEHGLDMVVCISAALKRGLLDEQEAQRYNQPAFTVEPPFTVSGLGQLVDGTVTADRTITFGA</sequence>
<dbReference type="GO" id="GO:0016783">
    <property type="term" value="F:sulfurtransferase activity"/>
    <property type="evidence" value="ECO:0007669"/>
    <property type="project" value="InterPro"/>
</dbReference>
<dbReference type="NCBIfam" id="TIGR03012">
    <property type="entry name" value="sulf_tusD_dsrE"/>
    <property type="match status" value="1"/>
</dbReference>
<dbReference type="EC" id="2.8.1.-" evidence="5"/>
<dbReference type="InterPro" id="IPR027396">
    <property type="entry name" value="DsrEFH-like"/>
</dbReference>
<evidence type="ECO:0000256" key="1">
    <source>
        <dbReference type="ARBA" id="ARBA00004496"/>
    </source>
</evidence>
<organism evidence="5 6">
    <name type="scientific">Parendozoicomonas haliclonae</name>
    <dbReference type="NCBI Taxonomy" id="1960125"/>
    <lineage>
        <taxon>Bacteria</taxon>
        <taxon>Pseudomonadati</taxon>
        <taxon>Pseudomonadota</taxon>
        <taxon>Gammaproteobacteria</taxon>
        <taxon>Oceanospirillales</taxon>
        <taxon>Endozoicomonadaceae</taxon>
        <taxon>Parendozoicomonas</taxon>
    </lineage>
</organism>
<proteinExistence type="inferred from homology"/>
<keyword evidence="3" id="KW-0963">Cytoplasm</keyword>
<dbReference type="Gene3D" id="3.40.1260.10">
    <property type="entry name" value="DsrEFH-like"/>
    <property type="match status" value="1"/>
</dbReference>
<dbReference type="AlphaFoldDB" id="A0A1X7AMC9"/>
<dbReference type="OrthoDB" id="9787483at2"/>
<dbReference type="InterPro" id="IPR003787">
    <property type="entry name" value="Sulphur_relay_DsrE/F-like"/>
</dbReference>
<evidence type="ECO:0000313" key="6">
    <source>
        <dbReference type="Proteomes" id="UP000196573"/>
    </source>
</evidence>
<dbReference type="PANTHER" id="PTHR34874">
    <property type="entry name" value="PROTEIN YCHN"/>
    <property type="match status" value="1"/>
</dbReference>
<keyword evidence="4 5" id="KW-0808">Transferase</keyword>
<evidence type="ECO:0000313" key="5">
    <source>
        <dbReference type="EMBL" id="SMA48978.1"/>
    </source>
</evidence>
<dbReference type="GO" id="GO:0097163">
    <property type="term" value="F:sulfur carrier activity"/>
    <property type="evidence" value="ECO:0007669"/>
    <property type="project" value="TreeGrafter"/>
</dbReference>
<accession>A0A1X7AMC9</accession>
<dbReference type="SUPFAM" id="SSF75169">
    <property type="entry name" value="DsrEFH-like"/>
    <property type="match status" value="1"/>
</dbReference>
<comment type="similarity">
    <text evidence="2">Belongs to the DsrE/TusD family.</text>
</comment>
<dbReference type="Pfam" id="PF02635">
    <property type="entry name" value="DsrE"/>
    <property type="match status" value="1"/>
</dbReference>
<dbReference type="RefSeq" id="WP_087111789.1">
    <property type="nucleotide sequence ID" value="NZ_CBCSCN010000007.1"/>
</dbReference>
<dbReference type="Proteomes" id="UP000196573">
    <property type="component" value="Unassembled WGS sequence"/>
</dbReference>
<protein>
    <submittedName>
        <fullName evidence="5">Putative sulfurtransferase DsrE</fullName>
        <ecNumber evidence="5">2.8.1.-</ecNumber>
    </submittedName>
</protein>
<dbReference type="PANTHER" id="PTHR34874:SF3">
    <property type="entry name" value="SULFURTRANSFERASE TUSD"/>
    <property type="match status" value="1"/>
</dbReference>
<reference evidence="5 6" key="1">
    <citation type="submission" date="2017-03" db="EMBL/GenBank/DDBJ databases">
        <authorList>
            <person name="Afonso C.L."/>
            <person name="Miller P.J."/>
            <person name="Scott M.A."/>
            <person name="Spackman E."/>
            <person name="Goraichik I."/>
            <person name="Dimitrov K.M."/>
            <person name="Suarez D.L."/>
            <person name="Swayne D.E."/>
        </authorList>
    </citation>
    <scope>NUCLEOTIDE SEQUENCE [LARGE SCALE GENOMIC DNA]</scope>
    <source>
        <strain evidence="5">SB41UT1</strain>
    </source>
</reference>
<dbReference type="EMBL" id="FWPT01000007">
    <property type="protein sequence ID" value="SMA48978.1"/>
    <property type="molecule type" value="Genomic_DNA"/>
</dbReference>
<gene>
    <name evidence="5" type="primary">dsrE</name>
    <name evidence="5" type="ORF">EHSB41UT_02976</name>
</gene>
<dbReference type="GO" id="GO:1990228">
    <property type="term" value="C:sulfurtransferase complex"/>
    <property type="evidence" value="ECO:0007669"/>
    <property type="project" value="TreeGrafter"/>
</dbReference>
<evidence type="ECO:0000256" key="2">
    <source>
        <dbReference type="ARBA" id="ARBA00007067"/>
    </source>
</evidence>
<dbReference type="GO" id="GO:0002143">
    <property type="term" value="P:tRNA wobble position uridine thiolation"/>
    <property type="evidence" value="ECO:0007669"/>
    <property type="project" value="TreeGrafter"/>
</dbReference>
<keyword evidence="6" id="KW-1185">Reference proteome</keyword>